<reference evidence="1" key="1">
    <citation type="submission" date="2021-04" db="EMBL/GenBank/DDBJ databases">
        <title>Oceanospirillales bacteria with DddD are important DMSP degraders in coastal seawater.</title>
        <authorList>
            <person name="Liu J."/>
        </authorList>
    </citation>
    <scope>NUCLEOTIDE SEQUENCE</scope>
    <source>
        <strain evidence="1">GY6</strain>
    </source>
</reference>
<sequence length="122" mass="14182">MKFRYLGWFFLFPALAGATYEYFNLVRSIDSEKLQFVSGEVSALRTYNGFSSFEVEGVVFRMQSFTPCIDQRKNIRDDLEVNIKFKLIPRWPGTFESYGCIVEIEYIGEVQSKRTGQMSRGT</sequence>
<gene>
    <name evidence="1" type="ORF">KDX31_02835</name>
</gene>
<dbReference type="EMBL" id="CP073344">
    <property type="protein sequence ID" value="UTW03980.1"/>
    <property type="molecule type" value="Genomic_DNA"/>
</dbReference>
<evidence type="ECO:0000313" key="1">
    <source>
        <dbReference type="EMBL" id="UTW03980.1"/>
    </source>
</evidence>
<name>A0ABY5GY20_9GAMM</name>
<keyword evidence="2" id="KW-1185">Reference proteome</keyword>
<protein>
    <submittedName>
        <fullName evidence="1">Uncharacterized protein</fullName>
    </submittedName>
</protein>
<organism evidence="1 2">
    <name type="scientific">Amphritea atlantica</name>
    <dbReference type="NCBI Taxonomy" id="355243"/>
    <lineage>
        <taxon>Bacteria</taxon>
        <taxon>Pseudomonadati</taxon>
        <taxon>Pseudomonadota</taxon>
        <taxon>Gammaproteobacteria</taxon>
        <taxon>Oceanospirillales</taxon>
        <taxon>Oceanospirillaceae</taxon>
        <taxon>Amphritea</taxon>
    </lineage>
</organism>
<proteinExistence type="predicted"/>
<accession>A0ABY5GY20</accession>
<dbReference type="Proteomes" id="UP001059950">
    <property type="component" value="Chromosome"/>
</dbReference>
<evidence type="ECO:0000313" key="2">
    <source>
        <dbReference type="Proteomes" id="UP001059950"/>
    </source>
</evidence>